<accession>A0A0C1FVT8</accession>
<comment type="caution">
    <text evidence="18">The sequence shown here is derived from an EMBL/GenBank/DDBJ whole genome shotgun (WGS) entry which is preliminary data.</text>
</comment>
<evidence type="ECO:0000256" key="7">
    <source>
        <dbReference type="ARBA" id="ARBA00022741"/>
    </source>
</evidence>
<organism evidence="18 19">
    <name type="scientific">Pedobacter kyungheensis</name>
    <dbReference type="NCBI Taxonomy" id="1069985"/>
    <lineage>
        <taxon>Bacteria</taxon>
        <taxon>Pseudomonadati</taxon>
        <taxon>Bacteroidota</taxon>
        <taxon>Sphingobacteriia</taxon>
        <taxon>Sphingobacteriales</taxon>
        <taxon>Sphingobacteriaceae</taxon>
        <taxon>Pedobacter</taxon>
    </lineage>
</organism>
<dbReference type="InterPro" id="IPR000291">
    <property type="entry name" value="D-Ala_lig_Van_CS"/>
</dbReference>
<feature type="binding site" evidence="15">
    <location>
        <position position="293"/>
    </location>
    <ligand>
        <name>Mg(2+)</name>
        <dbReference type="ChEBI" id="CHEBI:18420"/>
        <label>2</label>
    </ligand>
</feature>
<evidence type="ECO:0000256" key="1">
    <source>
        <dbReference type="ARBA" id="ARBA00001936"/>
    </source>
</evidence>
<evidence type="ECO:0000256" key="8">
    <source>
        <dbReference type="ARBA" id="ARBA00022840"/>
    </source>
</evidence>
<comment type="similarity">
    <text evidence="3 13">Belongs to the D-alanine--D-alanine ligase family.</text>
</comment>
<dbReference type="PROSITE" id="PS00844">
    <property type="entry name" value="DALA_DALA_LIGASE_2"/>
    <property type="match status" value="1"/>
</dbReference>
<dbReference type="GO" id="GO:0009252">
    <property type="term" value="P:peptidoglycan biosynthetic process"/>
    <property type="evidence" value="ECO:0007669"/>
    <property type="project" value="UniProtKB-UniRule"/>
</dbReference>
<feature type="binding site" evidence="15">
    <location>
        <position position="277"/>
    </location>
    <ligand>
        <name>Mg(2+)</name>
        <dbReference type="ChEBI" id="CHEBI:18420"/>
        <label>1</label>
    </ligand>
</feature>
<dbReference type="InterPro" id="IPR011761">
    <property type="entry name" value="ATP-grasp"/>
</dbReference>
<feature type="active site" evidence="14">
    <location>
        <position position="166"/>
    </location>
</feature>
<dbReference type="InterPro" id="IPR011127">
    <property type="entry name" value="Dala_Dala_lig_N"/>
</dbReference>
<dbReference type="PROSITE" id="PS00843">
    <property type="entry name" value="DALA_DALA_LIGASE_1"/>
    <property type="match status" value="1"/>
</dbReference>
<protein>
    <recommendedName>
        <fullName evidence="4 13">D-alanine--D-alanine ligase</fullName>
        <ecNumber evidence="4 13">6.3.2.4</ecNumber>
    </recommendedName>
    <alternativeName>
        <fullName evidence="13">D-Ala-D-Ala ligase</fullName>
    </alternativeName>
    <alternativeName>
        <fullName evidence="13">D-alanylalanine synthetase</fullName>
    </alternativeName>
</protein>
<evidence type="ECO:0000256" key="10">
    <source>
        <dbReference type="ARBA" id="ARBA00022984"/>
    </source>
</evidence>
<dbReference type="NCBIfam" id="NF002527">
    <property type="entry name" value="PRK01966.1-3"/>
    <property type="match status" value="1"/>
</dbReference>
<dbReference type="Pfam" id="PF01820">
    <property type="entry name" value="Dala_Dala_lig_N"/>
    <property type="match status" value="1"/>
</dbReference>
<comment type="function">
    <text evidence="13">Cell wall formation.</text>
</comment>
<dbReference type="EMBL" id="JSYN01000004">
    <property type="protein sequence ID" value="KIA95983.1"/>
    <property type="molecule type" value="Genomic_DNA"/>
</dbReference>
<dbReference type="RefSeq" id="WP_039472579.1">
    <property type="nucleotide sequence ID" value="NZ_JSYN01000004.1"/>
</dbReference>
<keyword evidence="6 13" id="KW-0436">Ligase</keyword>
<feature type="binding site" evidence="15">
    <location>
        <position position="291"/>
    </location>
    <ligand>
        <name>Mg(2+)</name>
        <dbReference type="ChEBI" id="CHEBI:18420"/>
        <label>1</label>
    </ligand>
</feature>
<evidence type="ECO:0000256" key="5">
    <source>
        <dbReference type="ARBA" id="ARBA00022490"/>
    </source>
</evidence>
<evidence type="ECO:0000256" key="16">
    <source>
        <dbReference type="PROSITE-ProRule" id="PRU00409"/>
    </source>
</evidence>
<dbReference type="Gene3D" id="3.30.470.20">
    <property type="entry name" value="ATP-grasp fold, B domain"/>
    <property type="match status" value="1"/>
</dbReference>
<keyword evidence="10 13" id="KW-0573">Peptidoglycan synthesis</keyword>
<feature type="binding site" evidence="15">
    <location>
        <position position="291"/>
    </location>
    <ligand>
        <name>Mg(2+)</name>
        <dbReference type="ChEBI" id="CHEBI:18420"/>
        <label>2</label>
    </ligand>
</feature>
<keyword evidence="5 13" id="KW-0963">Cytoplasm</keyword>
<comment type="catalytic activity">
    <reaction evidence="12 13">
        <text>2 D-alanine + ATP = D-alanyl-D-alanine + ADP + phosphate + H(+)</text>
        <dbReference type="Rhea" id="RHEA:11224"/>
        <dbReference type="ChEBI" id="CHEBI:15378"/>
        <dbReference type="ChEBI" id="CHEBI:30616"/>
        <dbReference type="ChEBI" id="CHEBI:43474"/>
        <dbReference type="ChEBI" id="CHEBI:57416"/>
        <dbReference type="ChEBI" id="CHEBI:57822"/>
        <dbReference type="ChEBI" id="CHEBI:456216"/>
        <dbReference type="EC" id="6.3.2.4"/>
    </reaction>
</comment>
<evidence type="ECO:0000256" key="3">
    <source>
        <dbReference type="ARBA" id="ARBA00010871"/>
    </source>
</evidence>
<dbReference type="Pfam" id="PF07478">
    <property type="entry name" value="Dala_Dala_lig_C"/>
    <property type="match status" value="1"/>
</dbReference>
<evidence type="ECO:0000256" key="15">
    <source>
        <dbReference type="PIRSR" id="PIRSR039102-3"/>
    </source>
</evidence>
<evidence type="ECO:0000313" key="18">
    <source>
        <dbReference type="EMBL" id="KIA95983.1"/>
    </source>
</evidence>
<dbReference type="Proteomes" id="UP000031246">
    <property type="component" value="Unassembled WGS sequence"/>
</dbReference>
<evidence type="ECO:0000256" key="6">
    <source>
        <dbReference type="ARBA" id="ARBA00022598"/>
    </source>
</evidence>
<evidence type="ECO:0000256" key="9">
    <source>
        <dbReference type="ARBA" id="ARBA00022960"/>
    </source>
</evidence>
<evidence type="ECO:0000256" key="11">
    <source>
        <dbReference type="ARBA" id="ARBA00023316"/>
    </source>
</evidence>
<dbReference type="UniPathway" id="UPA00219"/>
<dbReference type="GO" id="GO:0005524">
    <property type="term" value="F:ATP binding"/>
    <property type="evidence" value="ECO:0007669"/>
    <property type="project" value="UniProtKB-UniRule"/>
</dbReference>
<evidence type="ECO:0000256" key="12">
    <source>
        <dbReference type="ARBA" id="ARBA00047614"/>
    </source>
</evidence>
<evidence type="ECO:0000256" key="13">
    <source>
        <dbReference type="HAMAP-Rule" id="MF_00047"/>
    </source>
</evidence>
<gene>
    <name evidence="13" type="primary">ddl</name>
    <name evidence="18" type="ORF">OC25_05465</name>
</gene>
<sequence>MKKTIALLTGGTTGEWVVSVKSAATIAQHIDPELYDVYKIMLNEKGWFYEPADSVKIEIDKNDFSLTLEGRKIKFDGVFIAIHGSPGEDGKLQGYFDMIGIPYTTCDALTSSITMNKGYTKAIVEGIDHLHTAKSVQIFKDGNYNINQIKQDLRLPYFVKPNSGGSSIGMTKVKHADDLEAAIDKAFKEDSQILIEEFVSGREFSIGIFGAEGKIIVLPTTEVIPQNEFFDFEAKYTPGATEEITPGNMNAEELVRVQQVVTDVYRKLNCRGVVRVDYFLEHETGKFYFIEINTIPGQTATSFIPQQVAAMGITLKEFYTRLMKETLG</sequence>
<evidence type="ECO:0000256" key="2">
    <source>
        <dbReference type="ARBA" id="ARBA00004496"/>
    </source>
</evidence>
<keyword evidence="15" id="KW-0464">Manganese</keyword>
<name>A0A0C1FVT8_9SPHI</name>
<proteinExistence type="inferred from homology"/>
<dbReference type="InterPro" id="IPR011095">
    <property type="entry name" value="Dala_Dala_lig_C"/>
</dbReference>
<evidence type="ECO:0000256" key="14">
    <source>
        <dbReference type="PIRSR" id="PIRSR039102-1"/>
    </source>
</evidence>
<dbReference type="NCBIfam" id="NF002378">
    <property type="entry name" value="PRK01372.1"/>
    <property type="match status" value="1"/>
</dbReference>
<keyword evidence="15" id="KW-0479">Metal-binding</keyword>
<evidence type="ECO:0000256" key="4">
    <source>
        <dbReference type="ARBA" id="ARBA00012216"/>
    </source>
</evidence>
<dbReference type="GO" id="GO:0008360">
    <property type="term" value="P:regulation of cell shape"/>
    <property type="evidence" value="ECO:0007669"/>
    <property type="project" value="UniProtKB-KW"/>
</dbReference>
<dbReference type="Gene3D" id="3.30.1490.20">
    <property type="entry name" value="ATP-grasp fold, A domain"/>
    <property type="match status" value="1"/>
</dbReference>
<dbReference type="PIRSF" id="PIRSF039102">
    <property type="entry name" value="Ddl/VanB"/>
    <property type="match status" value="1"/>
</dbReference>
<dbReference type="EC" id="6.3.2.4" evidence="4 13"/>
<dbReference type="Gene3D" id="3.40.50.20">
    <property type="match status" value="1"/>
</dbReference>
<keyword evidence="11 13" id="KW-0961">Cell wall biogenesis/degradation</keyword>
<dbReference type="GO" id="GO:0008716">
    <property type="term" value="F:D-alanine-D-alanine ligase activity"/>
    <property type="evidence" value="ECO:0007669"/>
    <property type="project" value="UniProtKB-UniRule"/>
</dbReference>
<comment type="cofactor">
    <cofactor evidence="1">
        <name>Mn(2+)</name>
        <dbReference type="ChEBI" id="CHEBI:29035"/>
    </cofactor>
</comment>
<dbReference type="HAMAP" id="MF_00047">
    <property type="entry name" value="Dala_Dala_lig"/>
    <property type="match status" value="1"/>
</dbReference>
<reference evidence="18 19" key="1">
    <citation type="submission" date="2014-10" db="EMBL/GenBank/DDBJ databases">
        <title>Pedobacter Kyungheensis.</title>
        <authorList>
            <person name="Anderson B.M."/>
            <person name="Newman J.D."/>
        </authorList>
    </citation>
    <scope>NUCLEOTIDE SEQUENCE [LARGE SCALE GENOMIC DNA]</scope>
    <source>
        <strain evidence="18 19">KACC 16221</strain>
    </source>
</reference>
<dbReference type="SUPFAM" id="SSF56059">
    <property type="entry name" value="Glutathione synthetase ATP-binding domain-like"/>
    <property type="match status" value="1"/>
</dbReference>
<dbReference type="PANTHER" id="PTHR23132:SF23">
    <property type="entry name" value="D-ALANINE--D-ALANINE LIGASE B"/>
    <property type="match status" value="1"/>
</dbReference>
<dbReference type="PANTHER" id="PTHR23132">
    <property type="entry name" value="D-ALANINE--D-ALANINE LIGASE"/>
    <property type="match status" value="1"/>
</dbReference>
<keyword evidence="7 16" id="KW-0547">Nucleotide-binding</keyword>
<keyword evidence="9 13" id="KW-0133">Cell shape</keyword>
<dbReference type="InterPro" id="IPR016185">
    <property type="entry name" value="PreATP-grasp_dom_sf"/>
</dbReference>
<dbReference type="GO" id="GO:0046872">
    <property type="term" value="F:metal ion binding"/>
    <property type="evidence" value="ECO:0007669"/>
    <property type="project" value="UniProtKB-KW"/>
</dbReference>
<dbReference type="OrthoDB" id="9813261at2"/>
<evidence type="ECO:0000259" key="17">
    <source>
        <dbReference type="PROSITE" id="PS50975"/>
    </source>
</evidence>
<dbReference type="GO" id="GO:0005737">
    <property type="term" value="C:cytoplasm"/>
    <property type="evidence" value="ECO:0007669"/>
    <property type="project" value="UniProtKB-SubCell"/>
</dbReference>
<dbReference type="NCBIfam" id="TIGR01205">
    <property type="entry name" value="D_ala_D_alaTIGR"/>
    <property type="match status" value="1"/>
</dbReference>
<feature type="active site" evidence="14">
    <location>
        <position position="302"/>
    </location>
</feature>
<keyword evidence="15" id="KW-0460">Magnesium</keyword>
<dbReference type="GO" id="GO:0071555">
    <property type="term" value="P:cell wall organization"/>
    <property type="evidence" value="ECO:0007669"/>
    <property type="project" value="UniProtKB-KW"/>
</dbReference>
<comment type="subcellular location">
    <subcellularLocation>
        <location evidence="2 13">Cytoplasm</location>
    </subcellularLocation>
</comment>
<dbReference type="InterPro" id="IPR013815">
    <property type="entry name" value="ATP_grasp_subdomain_1"/>
</dbReference>
<keyword evidence="19" id="KW-1185">Reference proteome</keyword>
<comment type="cofactor">
    <cofactor evidence="15">
        <name>Mg(2+)</name>
        <dbReference type="ChEBI" id="CHEBI:18420"/>
    </cofactor>
    <cofactor evidence="15">
        <name>Mn(2+)</name>
        <dbReference type="ChEBI" id="CHEBI:29035"/>
    </cofactor>
    <text evidence="15">Binds 2 magnesium or manganese ions per subunit.</text>
</comment>
<comment type="pathway">
    <text evidence="13">Cell wall biogenesis; peptidoglycan biosynthesis.</text>
</comment>
<dbReference type="SUPFAM" id="SSF52440">
    <property type="entry name" value="PreATP-grasp domain"/>
    <property type="match status" value="1"/>
</dbReference>
<feature type="active site" evidence="14">
    <location>
        <position position="15"/>
    </location>
</feature>
<evidence type="ECO:0000313" key="19">
    <source>
        <dbReference type="Proteomes" id="UP000031246"/>
    </source>
</evidence>
<dbReference type="InterPro" id="IPR005905">
    <property type="entry name" value="D_ala_D_ala"/>
</dbReference>
<dbReference type="AlphaFoldDB" id="A0A0C1FVT8"/>
<dbReference type="PROSITE" id="PS50975">
    <property type="entry name" value="ATP_GRASP"/>
    <property type="match status" value="1"/>
</dbReference>
<feature type="domain" description="ATP-grasp" evidence="17">
    <location>
        <begin position="111"/>
        <end position="324"/>
    </location>
</feature>
<keyword evidence="8 16" id="KW-0067">ATP-binding</keyword>